<protein>
    <recommendedName>
        <fullName evidence="2">SET domain-containing protein</fullName>
    </recommendedName>
</protein>
<dbReference type="AlphaFoldDB" id="A0A7Z0AXQ9"/>
<evidence type="ECO:0000259" key="2">
    <source>
        <dbReference type="PROSITE" id="PS50280"/>
    </source>
</evidence>
<reference evidence="3 4" key="1">
    <citation type="submission" date="2020-07" db="EMBL/GenBank/DDBJ databases">
        <title>Exploring microbial biodiversity for novel pathways involved in the catabolism of aromatic compounds derived from lignin.</title>
        <authorList>
            <person name="Elkins J."/>
        </authorList>
    </citation>
    <scope>NUCLEOTIDE SEQUENCE [LARGE SCALE GENOMIC DNA]</scope>
    <source>
        <strain evidence="3 4">VanB</strain>
    </source>
</reference>
<proteinExistence type="predicted"/>
<name>A0A7Z0AXQ9_9PSED</name>
<dbReference type="RefSeq" id="WP_179695519.1">
    <property type="nucleotide sequence ID" value="NZ_JACCAT010000001.1"/>
</dbReference>
<dbReference type="InterPro" id="IPR001214">
    <property type="entry name" value="SET_dom"/>
</dbReference>
<dbReference type="Gene3D" id="2.170.270.10">
    <property type="entry name" value="SET domain"/>
    <property type="match status" value="1"/>
</dbReference>
<feature type="region of interest" description="Disordered" evidence="1">
    <location>
        <begin position="1"/>
        <end position="35"/>
    </location>
</feature>
<feature type="compositionally biased region" description="Basic and acidic residues" evidence="1">
    <location>
        <begin position="165"/>
        <end position="174"/>
    </location>
</feature>
<dbReference type="SUPFAM" id="SSF82199">
    <property type="entry name" value="SET domain"/>
    <property type="match status" value="1"/>
</dbReference>
<comment type="caution">
    <text evidence="3">The sequence shown here is derived from an EMBL/GenBank/DDBJ whole genome shotgun (WGS) entry which is preliminary data.</text>
</comment>
<feature type="region of interest" description="Disordered" evidence="1">
    <location>
        <begin position="165"/>
        <end position="194"/>
    </location>
</feature>
<dbReference type="InterPro" id="IPR046341">
    <property type="entry name" value="SET_dom_sf"/>
</dbReference>
<dbReference type="Proteomes" id="UP000553035">
    <property type="component" value="Unassembled WGS sequence"/>
</dbReference>
<feature type="compositionally biased region" description="Basic and acidic residues" evidence="1">
    <location>
        <begin position="184"/>
        <end position="194"/>
    </location>
</feature>
<organism evidence="3 4">
    <name type="scientific">Pseudomonas moraviensis</name>
    <dbReference type="NCBI Taxonomy" id="321662"/>
    <lineage>
        <taxon>Bacteria</taxon>
        <taxon>Pseudomonadati</taxon>
        <taxon>Pseudomonadota</taxon>
        <taxon>Gammaproteobacteria</taxon>
        <taxon>Pseudomonadales</taxon>
        <taxon>Pseudomonadaceae</taxon>
        <taxon>Pseudomonas</taxon>
    </lineage>
</organism>
<sequence>MPIKPPTKGSGSVDVHLKPSTDGSVSGPAIRPDLHITLPEPHAFPGGVRTPHHSGAEVVSPPSSITFRDALPVVEVAPTVGQPPLEAYHVPAASRLTDIDADGFRTFKGRQFAELPGQGIVQVGADPQTGLYRAKLASELNPSGPVLERDSDGKRWHPLEEFATDRFRTPDPRSEAASTLEAMPHPEGDEGRARADGADDEFELASESMPVKPYTGQELATMREEVRYSFRGNRLGTYDRANNGKYPLRDTLGRPVRIRKLETLVTLTTGERFRSEPIKPYIKFEGYESVARLYEEKLELRTFTEADMKVPGEKALIGQLMVVANKRIAKGEALGLYGGTLSPVRLVRREEQTFTMLAGAYLHYGPGKLIEEPVVVIGDNIISRINSNFEYDATGKPIHQSPDGYNVQIVGFKVEADMLIGDRLVNRPYMLNALFASEDIAAGTELRWNYNYSDREMKMIFP</sequence>
<gene>
    <name evidence="3" type="ORF">GGI52_005605</name>
</gene>
<accession>A0A7Z0AXQ9</accession>
<evidence type="ECO:0000313" key="3">
    <source>
        <dbReference type="EMBL" id="NYH12562.1"/>
    </source>
</evidence>
<dbReference type="PROSITE" id="PS50280">
    <property type="entry name" value="SET"/>
    <property type="match status" value="1"/>
</dbReference>
<feature type="domain" description="SET" evidence="2">
    <location>
        <begin position="296"/>
        <end position="451"/>
    </location>
</feature>
<evidence type="ECO:0000313" key="4">
    <source>
        <dbReference type="Proteomes" id="UP000553035"/>
    </source>
</evidence>
<evidence type="ECO:0000256" key="1">
    <source>
        <dbReference type="SAM" id="MobiDB-lite"/>
    </source>
</evidence>
<dbReference type="EMBL" id="JACCAT010000001">
    <property type="protein sequence ID" value="NYH12562.1"/>
    <property type="molecule type" value="Genomic_DNA"/>
</dbReference>